<evidence type="ECO:0000256" key="2">
    <source>
        <dbReference type="ARBA" id="ARBA00022801"/>
    </source>
</evidence>
<evidence type="ECO:0000313" key="5">
    <source>
        <dbReference type="Proteomes" id="UP000049222"/>
    </source>
</evidence>
<protein>
    <recommendedName>
        <fullName evidence="3">Probable chemoreceptor glutamine deamidase CheD</fullName>
        <ecNumber evidence="3">3.5.1.44</ecNumber>
    </recommendedName>
</protein>
<keyword evidence="2 3" id="KW-0378">Hydrolase</keyword>
<dbReference type="InterPro" id="IPR038592">
    <property type="entry name" value="CheD-like_sf"/>
</dbReference>
<dbReference type="EC" id="3.5.1.44" evidence="3"/>
<dbReference type="InterPro" id="IPR011324">
    <property type="entry name" value="Cytotoxic_necrot_fac-like_cat"/>
</dbReference>
<reference evidence="4 5" key="1">
    <citation type="submission" date="2015-07" db="EMBL/GenBank/DDBJ databases">
        <authorList>
            <person name="Noorani M."/>
        </authorList>
    </citation>
    <scope>NUCLEOTIDE SEQUENCE [LARGE SCALE GENOMIC DNA]</scope>
    <source>
        <strain evidence="4 5">CECT 7802</strain>
    </source>
</reference>
<gene>
    <name evidence="3 4" type="primary">cheD</name>
    <name evidence="4" type="ORF">JDO7802_02667</name>
</gene>
<dbReference type="PANTHER" id="PTHR35147">
    <property type="entry name" value="CHEMORECEPTOR GLUTAMINE DEAMIDASE CHED-RELATED"/>
    <property type="match status" value="1"/>
</dbReference>
<dbReference type="HAMAP" id="MF_01440">
    <property type="entry name" value="CheD"/>
    <property type="match status" value="1"/>
</dbReference>
<dbReference type="Gene3D" id="3.30.1330.200">
    <property type="match status" value="1"/>
</dbReference>
<dbReference type="RefSeq" id="WP_055086307.1">
    <property type="nucleotide sequence ID" value="NZ_CXSU01000012.1"/>
</dbReference>
<dbReference type="EMBL" id="CXSU01000012">
    <property type="protein sequence ID" value="CTQ50641.1"/>
    <property type="molecule type" value="Genomic_DNA"/>
</dbReference>
<dbReference type="GO" id="GO:0050568">
    <property type="term" value="F:protein-glutamine glutaminase activity"/>
    <property type="evidence" value="ECO:0007669"/>
    <property type="project" value="UniProtKB-UniRule"/>
</dbReference>
<evidence type="ECO:0000256" key="3">
    <source>
        <dbReference type="HAMAP-Rule" id="MF_01440"/>
    </source>
</evidence>
<keyword evidence="4" id="KW-0675">Receptor</keyword>
<name>A0A0M6YJV8_9RHOB</name>
<comment type="function">
    <text evidence="3">Probably deamidates glutamine residues to glutamate on methyl-accepting chemotaxis receptors (MCPs), playing an important role in chemotaxis.</text>
</comment>
<dbReference type="STRING" id="420998.JDO7802_02667"/>
<keyword evidence="5" id="KW-1185">Reference proteome</keyword>
<comment type="similarity">
    <text evidence="3">Belongs to the CheD family.</text>
</comment>
<dbReference type="InterPro" id="IPR005659">
    <property type="entry name" value="Chemorcpt_Glu_NH3ase_CheD"/>
</dbReference>
<accession>A0A0M6YJV8</accession>
<dbReference type="CDD" id="cd16352">
    <property type="entry name" value="CheD"/>
    <property type="match status" value="1"/>
</dbReference>
<dbReference type="Pfam" id="PF03975">
    <property type="entry name" value="CheD"/>
    <property type="match status" value="1"/>
</dbReference>
<comment type="catalytic activity">
    <reaction evidence="3">
        <text>L-glutaminyl-[protein] + H2O = L-glutamyl-[protein] + NH4(+)</text>
        <dbReference type="Rhea" id="RHEA:16441"/>
        <dbReference type="Rhea" id="RHEA-COMP:10207"/>
        <dbReference type="Rhea" id="RHEA-COMP:10208"/>
        <dbReference type="ChEBI" id="CHEBI:15377"/>
        <dbReference type="ChEBI" id="CHEBI:28938"/>
        <dbReference type="ChEBI" id="CHEBI:29973"/>
        <dbReference type="ChEBI" id="CHEBI:30011"/>
        <dbReference type="EC" id="3.5.1.44"/>
    </reaction>
</comment>
<evidence type="ECO:0000313" key="4">
    <source>
        <dbReference type="EMBL" id="CTQ50641.1"/>
    </source>
</evidence>
<proteinExistence type="inferred from homology"/>
<dbReference type="Proteomes" id="UP000049222">
    <property type="component" value="Unassembled WGS sequence"/>
</dbReference>
<keyword evidence="1 3" id="KW-0145">Chemotaxis</keyword>
<dbReference type="GO" id="GO:0006935">
    <property type="term" value="P:chemotaxis"/>
    <property type="evidence" value="ECO:0007669"/>
    <property type="project" value="UniProtKB-UniRule"/>
</dbReference>
<sequence>MRESAIRQIRDPTVSAGSGASADRWLEVGQGAFVVSRDPYLVLTATLGSCVAVIFYDAGARIGGMTHIFRCVDPGPAGGGAVVAEIEMLVNALMREGSPRSILQARVVGGAHILNRGRNVGGAMAHVALEYLQAERIDLVDHDVGGIRARRIAFNPVAGGLMVSYPGSMITVAEPSDLPARDDSTELF</sequence>
<dbReference type="SUPFAM" id="SSF64438">
    <property type="entry name" value="CNF1/YfiH-like putative cysteine hydrolases"/>
    <property type="match status" value="1"/>
</dbReference>
<organism evidence="4 5">
    <name type="scientific">Jannaschia donghaensis</name>
    <dbReference type="NCBI Taxonomy" id="420998"/>
    <lineage>
        <taxon>Bacteria</taxon>
        <taxon>Pseudomonadati</taxon>
        <taxon>Pseudomonadota</taxon>
        <taxon>Alphaproteobacteria</taxon>
        <taxon>Rhodobacterales</taxon>
        <taxon>Roseobacteraceae</taxon>
        <taxon>Jannaschia</taxon>
    </lineage>
</organism>
<evidence type="ECO:0000256" key="1">
    <source>
        <dbReference type="ARBA" id="ARBA00022500"/>
    </source>
</evidence>
<dbReference type="PANTHER" id="PTHR35147:SF3">
    <property type="entry name" value="CHEMORECEPTOR GLUTAMINE DEAMIDASE CHED 1-RELATED"/>
    <property type="match status" value="1"/>
</dbReference>
<dbReference type="AlphaFoldDB" id="A0A0M6YJV8"/>